<dbReference type="NCBIfam" id="TIGR01764">
    <property type="entry name" value="excise"/>
    <property type="match status" value="1"/>
</dbReference>
<dbReference type="RefSeq" id="WP_149114271.1">
    <property type="nucleotide sequence ID" value="NZ_CP042425.1"/>
</dbReference>
<feature type="domain" description="Helix-turn-helix" evidence="2">
    <location>
        <begin position="7"/>
        <end position="55"/>
    </location>
</feature>
<dbReference type="KEGG" id="lrs:PX52LOC_07014"/>
<organism evidence="3 4">
    <name type="scientific">Limnoglobus roseus</name>
    <dbReference type="NCBI Taxonomy" id="2598579"/>
    <lineage>
        <taxon>Bacteria</taxon>
        <taxon>Pseudomonadati</taxon>
        <taxon>Planctomycetota</taxon>
        <taxon>Planctomycetia</taxon>
        <taxon>Gemmatales</taxon>
        <taxon>Gemmataceae</taxon>
        <taxon>Limnoglobus</taxon>
    </lineage>
</organism>
<dbReference type="SUPFAM" id="SSF46955">
    <property type="entry name" value="Putative DNA-binding domain"/>
    <property type="match status" value="1"/>
</dbReference>
<dbReference type="AlphaFoldDB" id="A0A5C1AQ97"/>
<evidence type="ECO:0000259" key="2">
    <source>
        <dbReference type="Pfam" id="PF12728"/>
    </source>
</evidence>
<name>A0A5C1AQ97_9BACT</name>
<dbReference type="OrthoDB" id="9800023at2"/>
<dbReference type="Proteomes" id="UP000324974">
    <property type="component" value="Chromosome"/>
</dbReference>
<dbReference type="GO" id="GO:0003677">
    <property type="term" value="F:DNA binding"/>
    <property type="evidence" value="ECO:0007669"/>
    <property type="project" value="InterPro"/>
</dbReference>
<feature type="region of interest" description="Disordered" evidence="1">
    <location>
        <begin position="52"/>
        <end position="74"/>
    </location>
</feature>
<evidence type="ECO:0000313" key="3">
    <source>
        <dbReference type="EMBL" id="QEL19932.1"/>
    </source>
</evidence>
<accession>A0A5C1AQ97</accession>
<dbReference type="InterPro" id="IPR010093">
    <property type="entry name" value="SinI_DNA-bd"/>
</dbReference>
<proteinExistence type="predicted"/>
<keyword evidence="4" id="KW-1185">Reference proteome</keyword>
<reference evidence="4" key="1">
    <citation type="submission" date="2019-08" db="EMBL/GenBank/DDBJ databases">
        <title>Limnoglobus roseus gen. nov., sp. nov., a novel freshwater planctomycete with a giant genome from the family Gemmataceae.</title>
        <authorList>
            <person name="Kulichevskaya I.S."/>
            <person name="Naumoff D.G."/>
            <person name="Miroshnikov K."/>
            <person name="Ivanova A."/>
            <person name="Philippov D.A."/>
            <person name="Hakobyan A."/>
            <person name="Rijpstra I.C."/>
            <person name="Sinninghe Damste J.S."/>
            <person name="Liesack W."/>
            <person name="Dedysh S.N."/>
        </authorList>
    </citation>
    <scope>NUCLEOTIDE SEQUENCE [LARGE SCALE GENOMIC DNA]</scope>
    <source>
        <strain evidence="4">PX52</strain>
    </source>
</reference>
<dbReference type="InterPro" id="IPR041657">
    <property type="entry name" value="HTH_17"/>
</dbReference>
<dbReference type="EMBL" id="CP042425">
    <property type="protein sequence ID" value="QEL19932.1"/>
    <property type="molecule type" value="Genomic_DNA"/>
</dbReference>
<dbReference type="Pfam" id="PF12728">
    <property type="entry name" value="HTH_17"/>
    <property type="match status" value="1"/>
</dbReference>
<gene>
    <name evidence="3" type="ORF">PX52LOC_07014</name>
</gene>
<protein>
    <recommendedName>
        <fullName evidence="2">Helix-turn-helix domain-containing protein</fullName>
    </recommendedName>
</protein>
<evidence type="ECO:0000256" key="1">
    <source>
        <dbReference type="SAM" id="MobiDB-lite"/>
    </source>
</evidence>
<sequence>MAASDPLKPSEVARRLRVSEETVRSMLRNGELTSFKVRSQWRVRLADLEAYMNRRADPPADDSGTAPDTIPATE</sequence>
<evidence type="ECO:0000313" key="4">
    <source>
        <dbReference type="Proteomes" id="UP000324974"/>
    </source>
</evidence>
<dbReference type="InterPro" id="IPR009061">
    <property type="entry name" value="DNA-bd_dom_put_sf"/>
</dbReference>